<dbReference type="STRING" id="1330018.A0A167JGK0"/>
<dbReference type="Proteomes" id="UP000076738">
    <property type="component" value="Unassembled WGS sequence"/>
</dbReference>
<sequence>MATAHLPPWLHAPTVAGVRALWDKPVTLGNVLLSGVGIYTVTFLVSDIYTYYALLPQEMRGTNSANPLLYVFSGLIRSVRWLRGLDGTSTSALRRFVEKNKRRWPLYGRKFLGAGEVPVRRGPRAKIVVQGVPHRQVPQLLDEELEKNLKDQFRAFGAAHGLEIGDSKVEPNALALFLPPRSPSAKPHPEFLLPRSSMASAHEYVHIHGGESSLHLILAPLDAVEAIEKGWAVRFPLAGAPGPFGTQGRVMVYAPRDEGEVGVIMRLVEAGWEYLTVETEK</sequence>
<evidence type="ECO:0000313" key="3">
    <source>
        <dbReference type="Proteomes" id="UP000076738"/>
    </source>
</evidence>
<gene>
    <name evidence="2" type="ORF">CALVIDRAFT_566312</name>
</gene>
<dbReference type="EMBL" id="KV417300">
    <property type="protein sequence ID" value="KZO93573.1"/>
    <property type="molecule type" value="Genomic_DNA"/>
</dbReference>
<dbReference type="AlphaFoldDB" id="A0A167JGK0"/>
<keyword evidence="3" id="KW-1185">Reference proteome</keyword>
<evidence type="ECO:0000259" key="1">
    <source>
        <dbReference type="Pfam" id="PF17648"/>
    </source>
</evidence>
<dbReference type="PANTHER" id="PTHR38695:SF1">
    <property type="entry name" value="AMINO ACID PERMEASE_ SLC12A DOMAIN-CONTAINING PROTEIN"/>
    <property type="match status" value="1"/>
</dbReference>
<name>A0A167JGK0_CALVF</name>
<feature type="domain" description="Luciferase" evidence="1">
    <location>
        <begin position="202"/>
        <end position="270"/>
    </location>
</feature>
<organism evidence="2 3">
    <name type="scientific">Calocera viscosa (strain TUFC12733)</name>
    <dbReference type="NCBI Taxonomy" id="1330018"/>
    <lineage>
        <taxon>Eukaryota</taxon>
        <taxon>Fungi</taxon>
        <taxon>Dikarya</taxon>
        <taxon>Basidiomycota</taxon>
        <taxon>Agaricomycotina</taxon>
        <taxon>Dacrymycetes</taxon>
        <taxon>Dacrymycetales</taxon>
        <taxon>Dacrymycetaceae</taxon>
        <taxon>Calocera</taxon>
    </lineage>
</organism>
<proteinExistence type="predicted"/>
<reference evidence="2 3" key="1">
    <citation type="journal article" date="2016" name="Mol. Biol. Evol.">
        <title>Comparative Genomics of Early-Diverging Mushroom-Forming Fungi Provides Insights into the Origins of Lignocellulose Decay Capabilities.</title>
        <authorList>
            <person name="Nagy L.G."/>
            <person name="Riley R."/>
            <person name="Tritt A."/>
            <person name="Adam C."/>
            <person name="Daum C."/>
            <person name="Floudas D."/>
            <person name="Sun H."/>
            <person name="Yadav J.S."/>
            <person name="Pangilinan J."/>
            <person name="Larsson K.H."/>
            <person name="Matsuura K."/>
            <person name="Barry K."/>
            <person name="Labutti K."/>
            <person name="Kuo R."/>
            <person name="Ohm R.A."/>
            <person name="Bhattacharya S.S."/>
            <person name="Shirouzu T."/>
            <person name="Yoshinaga Y."/>
            <person name="Martin F.M."/>
            <person name="Grigoriev I.V."/>
            <person name="Hibbett D.S."/>
        </authorList>
    </citation>
    <scope>NUCLEOTIDE SEQUENCE [LARGE SCALE GENOMIC DNA]</scope>
    <source>
        <strain evidence="2 3">TUFC12733</strain>
    </source>
</reference>
<dbReference type="InterPro" id="IPR040841">
    <property type="entry name" value="Luciferase_dom"/>
</dbReference>
<dbReference type="OrthoDB" id="5358398at2759"/>
<dbReference type="InterPro" id="IPR048273">
    <property type="entry name" value="Luciferase"/>
</dbReference>
<protein>
    <recommendedName>
        <fullName evidence="1">Luciferase domain-containing protein</fullName>
    </recommendedName>
</protein>
<accession>A0A167JGK0</accession>
<evidence type="ECO:0000313" key="2">
    <source>
        <dbReference type="EMBL" id="KZO93573.1"/>
    </source>
</evidence>
<dbReference type="Pfam" id="PF17648">
    <property type="entry name" value="Luciferase"/>
    <property type="match status" value="1"/>
</dbReference>
<dbReference type="PANTHER" id="PTHR38695">
    <property type="entry name" value="AMINO ACID PERMEASE_ SLC12A DOMAIN-CONTAINING PROTEIN"/>
    <property type="match status" value="1"/>
</dbReference>